<sequence length="88" mass="9836">MSAMDEKLGEEFNREQAECLGVVGLWCGHPDRNARPSIRQAFQVLNLESTWPELPQKMPVPTYHIWPTSLSISSSRGSVTFSSCQAGR</sequence>
<protein>
    <submittedName>
        <fullName evidence="1">Uncharacterized protein</fullName>
    </submittedName>
</protein>
<accession>A0A8X7VFR3</accession>
<comment type="caution">
    <text evidence="1">The sequence shown here is derived from an EMBL/GenBank/DDBJ whole genome shotgun (WGS) entry which is preliminary data.</text>
</comment>
<evidence type="ECO:0000313" key="2">
    <source>
        <dbReference type="Proteomes" id="UP000886595"/>
    </source>
</evidence>
<evidence type="ECO:0000313" key="1">
    <source>
        <dbReference type="EMBL" id="KAG2310529.1"/>
    </source>
</evidence>
<dbReference type="AlphaFoldDB" id="A0A8X7VFR3"/>
<name>A0A8X7VFR3_BRACI</name>
<organism evidence="1 2">
    <name type="scientific">Brassica carinata</name>
    <name type="common">Ethiopian mustard</name>
    <name type="synonym">Abyssinian cabbage</name>
    <dbReference type="NCBI Taxonomy" id="52824"/>
    <lineage>
        <taxon>Eukaryota</taxon>
        <taxon>Viridiplantae</taxon>
        <taxon>Streptophyta</taxon>
        <taxon>Embryophyta</taxon>
        <taxon>Tracheophyta</taxon>
        <taxon>Spermatophyta</taxon>
        <taxon>Magnoliopsida</taxon>
        <taxon>eudicotyledons</taxon>
        <taxon>Gunneridae</taxon>
        <taxon>Pentapetalae</taxon>
        <taxon>rosids</taxon>
        <taxon>malvids</taxon>
        <taxon>Brassicales</taxon>
        <taxon>Brassicaceae</taxon>
        <taxon>Brassiceae</taxon>
        <taxon>Brassica</taxon>
    </lineage>
</organism>
<proteinExistence type="predicted"/>
<dbReference type="EMBL" id="JAAMPC010000005">
    <property type="protein sequence ID" value="KAG2310529.1"/>
    <property type="molecule type" value="Genomic_DNA"/>
</dbReference>
<keyword evidence="2" id="KW-1185">Reference proteome</keyword>
<dbReference type="OrthoDB" id="4062651at2759"/>
<dbReference type="Proteomes" id="UP000886595">
    <property type="component" value="Unassembled WGS sequence"/>
</dbReference>
<dbReference type="Gene3D" id="1.10.510.10">
    <property type="entry name" value="Transferase(Phosphotransferase) domain 1"/>
    <property type="match status" value="1"/>
</dbReference>
<reference evidence="1 2" key="1">
    <citation type="submission" date="2020-02" db="EMBL/GenBank/DDBJ databases">
        <authorList>
            <person name="Ma Q."/>
            <person name="Huang Y."/>
            <person name="Song X."/>
            <person name="Pei D."/>
        </authorList>
    </citation>
    <scope>NUCLEOTIDE SEQUENCE [LARGE SCALE GENOMIC DNA]</scope>
    <source>
        <strain evidence="1">Sxm20200214</strain>
        <tissue evidence="1">Leaf</tissue>
    </source>
</reference>
<gene>
    <name evidence="1" type="ORF">Bca52824_022086</name>
</gene>